<feature type="region of interest" description="Disordered" evidence="1">
    <location>
        <begin position="82"/>
        <end position="169"/>
    </location>
</feature>
<dbReference type="Proteomes" id="UP001189429">
    <property type="component" value="Unassembled WGS sequence"/>
</dbReference>
<evidence type="ECO:0000256" key="1">
    <source>
        <dbReference type="SAM" id="MobiDB-lite"/>
    </source>
</evidence>
<comment type="caution">
    <text evidence="4">The sequence shown here is derived from an EMBL/GenBank/DDBJ whole genome shotgun (WGS) entry which is preliminary data.</text>
</comment>
<evidence type="ECO:0000256" key="2">
    <source>
        <dbReference type="SAM" id="Phobius"/>
    </source>
</evidence>
<feature type="region of interest" description="Disordered" evidence="1">
    <location>
        <begin position="218"/>
        <end position="260"/>
    </location>
</feature>
<feature type="transmembrane region" description="Helical" evidence="2">
    <location>
        <begin position="266"/>
        <end position="287"/>
    </location>
</feature>
<protein>
    <submittedName>
        <fullName evidence="4">Uncharacterized protein</fullName>
    </submittedName>
</protein>
<keyword evidence="2" id="KW-0472">Membrane</keyword>
<evidence type="ECO:0000256" key="3">
    <source>
        <dbReference type="SAM" id="SignalP"/>
    </source>
</evidence>
<feature type="compositionally biased region" description="Low complexity" evidence="1">
    <location>
        <begin position="12"/>
        <end position="21"/>
    </location>
</feature>
<feature type="compositionally biased region" description="Low complexity" evidence="1">
    <location>
        <begin position="148"/>
        <end position="165"/>
    </location>
</feature>
<feature type="non-terminal residue" evidence="4">
    <location>
        <position position="1"/>
    </location>
</feature>
<feature type="signal peptide" evidence="3">
    <location>
        <begin position="1"/>
        <end position="40"/>
    </location>
</feature>
<feature type="region of interest" description="Disordered" evidence="1">
    <location>
        <begin position="41"/>
        <end position="66"/>
    </location>
</feature>
<evidence type="ECO:0000313" key="4">
    <source>
        <dbReference type="EMBL" id="CAK0901872.1"/>
    </source>
</evidence>
<feature type="region of interest" description="Disordered" evidence="1">
    <location>
        <begin position="1"/>
        <end position="21"/>
    </location>
</feature>
<gene>
    <name evidence="4" type="ORF">PCOR1329_LOCUS78672</name>
</gene>
<feature type="chain" id="PRO_5047044341" evidence="3">
    <location>
        <begin position="41"/>
        <end position="291"/>
    </location>
</feature>
<evidence type="ECO:0000313" key="5">
    <source>
        <dbReference type="Proteomes" id="UP001189429"/>
    </source>
</evidence>
<dbReference type="EMBL" id="CAUYUJ010020992">
    <property type="protein sequence ID" value="CAK0901872.1"/>
    <property type="molecule type" value="Genomic_DNA"/>
</dbReference>
<accession>A0ABN9XTB1</accession>
<keyword evidence="3" id="KW-0732">Signal</keyword>
<keyword evidence="2" id="KW-1133">Transmembrane helix</keyword>
<organism evidence="4 5">
    <name type="scientific">Prorocentrum cordatum</name>
    <dbReference type="NCBI Taxonomy" id="2364126"/>
    <lineage>
        <taxon>Eukaryota</taxon>
        <taxon>Sar</taxon>
        <taxon>Alveolata</taxon>
        <taxon>Dinophyceae</taxon>
        <taxon>Prorocentrales</taxon>
        <taxon>Prorocentraceae</taxon>
        <taxon>Prorocentrum</taxon>
    </lineage>
</organism>
<feature type="compositionally biased region" description="Polar residues" evidence="1">
    <location>
        <begin position="218"/>
        <end position="244"/>
    </location>
</feature>
<keyword evidence="5" id="KW-1185">Reference proteome</keyword>
<reference evidence="4" key="1">
    <citation type="submission" date="2023-10" db="EMBL/GenBank/DDBJ databases">
        <authorList>
            <person name="Chen Y."/>
            <person name="Shah S."/>
            <person name="Dougan E. K."/>
            <person name="Thang M."/>
            <person name="Chan C."/>
        </authorList>
    </citation>
    <scope>NUCLEOTIDE SEQUENCE [LARGE SCALE GENOMIC DNA]</scope>
</reference>
<name>A0ABN9XTB1_9DINO</name>
<keyword evidence="2" id="KW-0812">Transmembrane</keyword>
<sequence length="291" mass="28992">LPPHGLLDAMSTAGARGPPRPRAATRALLLVAALAARAAAAEGGPAGGGAARCTGASEPARGEDLDSDFTSLLATRRGRKDLLSSGGLRPTYATGVHHKTVPTLQSDDEFANDFVTDSQPEGPMHQPPSLPASNETEDAASVVDDTPSGTTEATGGATDASSTGGDTIGNLANDTLDSATDAIDSAVDAANGTLSNAMDAVSGALDWLTDALASATANDSSKVASTSDAVSTSGKPETSVSDSVSVDAGNEPEQATDTSRPLISQGAAICLLLFALVAAGGVVFLMMRTLD</sequence>
<proteinExistence type="predicted"/>